<keyword evidence="3" id="KW-1185">Reference proteome</keyword>
<protein>
    <submittedName>
        <fullName evidence="2">Uncharacterized protein</fullName>
    </submittedName>
</protein>
<evidence type="ECO:0000313" key="3">
    <source>
        <dbReference type="Proteomes" id="UP001283361"/>
    </source>
</evidence>
<gene>
    <name evidence="2" type="ORF">RRG08_000012</name>
</gene>
<proteinExistence type="predicted"/>
<dbReference type="EMBL" id="JAWDGP010006861">
    <property type="protein sequence ID" value="KAK3734097.1"/>
    <property type="molecule type" value="Genomic_DNA"/>
</dbReference>
<name>A0AAE0Y698_9GAST</name>
<dbReference type="Proteomes" id="UP001283361">
    <property type="component" value="Unassembled WGS sequence"/>
</dbReference>
<feature type="compositionally biased region" description="Polar residues" evidence="1">
    <location>
        <begin position="1"/>
        <end position="13"/>
    </location>
</feature>
<dbReference type="AlphaFoldDB" id="A0AAE0Y698"/>
<sequence length="165" mass="18327">MNISNTMGLSPSSFRRVLTEHGRSSLPGLLEAPSTPKLISQKRKLENTPEQPQIDGPPTANGVTESMSKAATSASLTYKLPTTYAAERGRNAVNMPVSKTGAQPIDSYSFYKRSFRVHGKQAWEYAMRDLGSKDTLWNRYGYVEPRERPAARPLVDSKVATQHKE</sequence>
<evidence type="ECO:0000256" key="1">
    <source>
        <dbReference type="SAM" id="MobiDB-lite"/>
    </source>
</evidence>
<comment type="caution">
    <text evidence="2">The sequence shown here is derived from an EMBL/GenBank/DDBJ whole genome shotgun (WGS) entry which is preliminary data.</text>
</comment>
<feature type="region of interest" description="Disordered" evidence="1">
    <location>
        <begin position="1"/>
        <end position="68"/>
    </location>
</feature>
<reference evidence="2" key="1">
    <citation type="journal article" date="2023" name="G3 (Bethesda)">
        <title>A reference genome for the long-term kleptoplast-retaining sea slug Elysia crispata morphotype clarki.</title>
        <authorList>
            <person name="Eastman K.E."/>
            <person name="Pendleton A.L."/>
            <person name="Shaikh M.A."/>
            <person name="Suttiyut T."/>
            <person name="Ogas R."/>
            <person name="Tomko P."/>
            <person name="Gavelis G."/>
            <person name="Widhalm J.R."/>
            <person name="Wisecaver J.H."/>
        </authorList>
    </citation>
    <scope>NUCLEOTIDE SEQUENCE</scope>
    <source>
        <strain evidence="2">ECLA1</strain>
    </source>
</reference>
<organism evidence="2 3">
    <name type="scientific">Elysia crispata</name>
    <name type="common">lettuce slug</name>
    <dbReference type="NCBI Taxonomy" id="231223"/>
    <lineage>
        <taxon>Eukaryota</taxon>
        <taxon>Metazoa</taxon>
        <taxon>Spiralia</taxon>
        <taxon>Lophotrochozoa</taxon>
        <taxon>Mollusca</taxon>
        <taxon>Gastropoda</taxon>
        <taxon>Heterobranchia</taxon>
        <taxon>Euthyneura</taxon>
        <taxon>Panpulmonata</taxon>
        <taxon>Sacoglossa</taxon>
        <taxon>Placobranchoidea</taxon>
        <taxon>Plakobranchidae</taxon>
        <taxon>Elysia</taxon>
    </lineage>
</organism>
<evidence type="ECO:0000313" key="2">
    <source>
        <dbReference type="EMBL" id="KAK3734097.1"/>
    </source>
</evidence>
<accession>A0AAE0Y698</accession>